<dbReference type="Proteomes" id="UP000229894">
    <property type="component" value="Unassembled WGS sequence"/>
</dbReference>
<dbReference type="AlphaFoldDB" id="A0A2M7BVB4"/>
<sequence length="177" mass="20360">MRTFLLNLYDYLVLNLSSPDWQKFIFTLKIISLIISALLLAAVILLIIRLRKQLKKSFELIAESISAPGLPKKKMVKRWESVLANLGREDENSYKLAVIEADKIFDDILKKIGYQGEDMGERLKQLTPAQTANLDEVWQAHKLRNQIVHEPDSKLTRAQAQRAVEIYQRALEDLEAV</sequence>
<keyword evidence="1" id="KW-0812">Transmembrane</keyword>
<proteinExistence type="predicted"/>
<accession>A0A2M7BVB4</accession>
<keyword evidence="1" id="KW-1133">Transmembrane helix</keyword>
<evidence type="ECO:0000256" key="1">
    <source>
        <dbReference type="SAM" id="Phobius"/>
    </source>
</evidence>
<evidence type="ECO:0000313" key="3">
    <source>
        <dbReference type="Proteomes" id="UP000229894"/>
    </source>
</evidence>
<protein>
    <recommendedName>
        <fullName evidence="4">DUF4145 domain-containing protein</fullName>
    </recommendedName>
</protein>
<name>A0A2M7BVB4_9BACT</name>
<organism evidence="2 3">
    <name type="scientific">Candidatus Portnoybacteria bacterium CG03_land_8_20_14_0_80_41_10</name>
    <dbReference type="NCBI Taxonomy" id="1974808"/>
    <lineage>
        <taxon>Bacteria</taxon>
        <taxon>Candidatus Portnoyibacteriota</taxon>
    </lineage>
</organism>
<gene>
    <name evidence="2" type="ORF">COS49_00240</name>
</gene>
<evidence type="ECO:0000313" key="2">
    <source>
        <dbReference type="EMBL" id="PIV10498.1"/>
    </source>
</evidence>
<evidence type="ECO:0008006" key="4">
    <source>
        <dbReference type="Google" id="ProtNLM"/>
    </source>
</evidence>
<feature type="transmembrane region" description="Helical" evidence="1">
    <location>
        <begin position="24"/>
        <end position="48"/>
    </location>
</feature>
<comment type="caution">
    <text evidence="2">The sequence shown here is derived from an EMBL/GenBank/DDBJ whole genome shotgun (WGS) entry which is preliminary data.</text>
</comment>
<reference evidence="3" key="1">
    <citation type="submission" date="2017-09" db="EMBL/GenBank/DDBJ databases">
        <title>Depth-based differentiation of microbial function through sediment-hosted aquifers and enrichment of novel symbionts in the deep terrestrial subsurface.</title>
        <authorList>
            <person name="Probst A.J."/>
            <person name="Ladd B."/>
            <person name="Jarett J.K."/>
            <person name="Geller-Mcgrath D.E."/>
            <person name="Sieber C.M.K."/>
            <person name="Emerson J.B."/>
            <person name="Anantharaman K."/>
            <person name="Thomas B.C."/>
            <person name="Malmstrom R."/>
            <person name="Stieglmeier M."/>
            <person name="Klingl A."/>
            <person name="Woyke T."/>
            <person name="Ryan C.M."/>
            <person name="Banfield J.F."/>
        </authorList>
    </citation>
    <scope>NUCLEOTIDE SEQUENCE [LARGE SCALE GENOMIC DNA]</scope>
</reference>
<keyword evidence="1" id="KW-0472">Membrane</keyword>
<dbReference type="EMBL" id="PEUX01000003">
    <property type="protein sequence ID" value="PIV10498.1"/>
    <property type="molecule type" value="Genomic_DNA"/>
</dbReference>